<dbReference type="Gene3D" id="3.40.50.300">
    <property type="entry name" value="P-loop containing nucleotide triphosphate hydrolases"/>
    <property type="match status" value="2"/>
</dbReference>
<dbReference type="PROSITE" id="PS51194">
    <property type="entry name" value="HELICASE_CTER"/>
    <property type="match status" value="1"/>
</dbReference>
<dbReference type="EMBL" id="MWWT01000005">
    <property type="protein sequence ID" value="OZG54450.1"/>
    <property type="molecule type" value="Genomic_DNA"/>
</dbReference>
<feature type="region of interest" description="Disordered" evidence="5">
    <location>
        <begin position="261"/>
        <end position="284"/>
    </location>
</feature>
<dbReference type="SMART" id="SM00490">
    <property type="entry name" value="HELICc"/>
    <property type="match status" value="1"/>
</dbReference>
<name>A0A261F5P7_9BIFI</name>
<feature type="domain" description="Helicase C-terminal" evidence="7">
    <location>
        <begin position="354"/>
        <end position="551"/>
    </location>
</feature>
<dbReference type="GO" id="GO:0070478">
    <property type="term" value="P:nuclear-transcribed mRNA catabolic process, 3'-5' exonucleolytic nonsense-mediated decay"/>
    <property type="evidence" value="ECO:0007669"/>
    <property type="project" value="TreeGrafter"/>
</dbReference>
<keyword evidence="1" id="KW-0547">Nucleotide-binding</keyword>
<proteinExistence type="predicted"/>
<dbReference type="PANTHER" id="PTHR12131">
    <property type="entry name" value="ATP-DEPENDENT RNA AND DNA HELICASE"/>
    <property type="match status" value="1"/>
</dbReference>
<dbReference type="GO" id="GO:0003676">
    <property type="term" value="F:nucleic acid binding"/>
    <property type="evidence" value="ECO:0007669"/>
    <property type="project" value="InterPro"/>
</dbReference>
<dbReference type="InterPro" id="IPR050699">
    <property type="entry name" value="RNA-DNA_Helicase"/>
</dbReference>
<dbReference type="GO" id="GO:0055087">
    <property type="term" value="C:Ski complex"/>
    <property type="evidence" value="ECO:0007669"/>
    <property type="project" value="TreeGrafter"/>
</dbReference>
<keyword evidence="2" id="KW-0378">Hydrolase</keyword>
<dbReference type="InterPro" id="IPR001650">
    <property type="entry name" value="Helicase_C-like"/>
</dbReference>
<gene>
    <name evidence="8" type="ORF">ALMA_0911</name>
</gene>
<feature type="region of interest" description="Disordered" evidence="5">
    <location>
        <begin position="299"/>
        <end position="344"/>
    </location>
</feature>
<reference evidence="8 9" key="1">
    <citation type="journal article" date="2017" name="BMC Genomics">
        <title>Comparative genomic and phylogenomic analyses of the Bifidobacteriaceae family.</title>
        <authorList>
            <person name="Lugli G.A."/>
            <person name="Milani C."/>
            <person name="Turroni F."/>
            <person name="Duranti S."/>
            <person name="Mancabelli L."/>
            <person name="Mangifesta M."/>
            <person name="Ferrario C."/>
            <person name="Modesto M."/>
            <person name="Mattarelli P."/>
            <person name="Jiri K."/>
            <person name="van Sinderen D."/>
            <person name="Ventura M."/>
        </authorList>
    </citation>
    <scope>NUCLEOTIDE SEQUENCE [LARGE SCALE GENOMIC DNA]</scope>
    <source>
        <strain evidence="8 9">DSM 24762</strain>
    </source>
</reference>
<dbReference type="GO" id="GO:0005524">
    <property type="term" value="F:ATP binding"/>
    <property type="evidence" value="ECO:0007669"/>
    <property type="project" value="UniProtKB-KW"/>
</dbReference>
<dbReference type="Gene3D" id="1.10.3380.30">
    <property type="match status" value="1"/>
</dbReference>
<keyword evidence="9" id="KW-1185">Reference proteome</keyword>
<dbReference type="GO" id="GO:0004386">
    <property type="term" value="F:helicase activity"/>
    <property type="evidence" value="ECO:0007669"/>
    <property type="project" value="UniProtKB-KW"/>
</dbReference>
<evidence type="ECO:0000259" key="7">
    <source>
        <dbReference type="PROSITE" id="PS51194"/>
    </source>
</evidence>
<feature type="region of interest" description="Disordered" evidence="5">
    <location>
        <begin position="1"/>
        <end position="34"/>
    </location>
</feature>
<evidence type="ECO:0000256" key="1">
    <source>
        <dbReference type="ARBA" id="ARBA00022741"/>
    </source>
</evidence>
<evidence type="ECO:0000256" key="4">
    <source>
        <dbReference type="ARBA" id="ARBA00022840"/>
    </source>
</evidence>
<dbReference type="Pfam" id="PF00270">
    <property type="entry name" value="DEAD"/>
    <property type="match status" value="1"/>
</dbReference>
<dbReference type="Proteomes" id="UP000243657">
    <property type="component" value="Unassembled WGS sequence"/>
</dbReference>
<feature type="compositionally biased region" description="Basic residues" evidence="5">
    <location>
        <begin position="328"/>
        <end position="337"/>
    </location>
</feature>
<dbReference type="PROSITE" id="PS51192">
    <property type="entry name" value="HELICASE_ATP_BIND_1"/>
    <property type="match status" value="1"/>
</dbReference>
<sequence length="949" mass="105863">MNTQQNPATNGRTTSNQTSNRTSNQASTDEENLSPAARYAVFRARQKASRTLTAQFAQSLSFELDAFQKDACEALENDHNVLVAAPTGAGKTVVADFAIFLAQHHNVKAFYTTPIKALSNQKYHELADVYGAERVGLLTGDMSLNADADILVMTTEVLRNMIYERSTKLEALHYVILDEVHYLADRMRGQVWEEVIIHLPQSVRIIGLSATVSNVEDFTAWIRSIRGDTTLVMSETRPVPLLQHVLLQSEPSKEPQVFDLYASSEGNSSDTSTDPSSRDTSRERSLLNPSLIQALQNLDQAARQKAEEKRPSFSARNGSSRGGYRGGYKGRKGRPGRAGRMPGPIRHYTPKRWAVVDELDFLGMLPAIYFIFSRTGCDQALAQCLQADLDLTTEAEVREIRRIVNEMVDGQLTPDEKKALHFHQFVASLELGFASHHAGMITLFRHIVEALFERGLIKIVFATGTLALGINMPARSVVVEKLEKFNGMGHVMLTPGEFTQLTGRAGRRGIDTIGHAVVVDHADFSPQAVANLASKRVYPLHSSFTPTFNMAVNLLNTHTLAQTRSTLNKSFAQWEANESADGLSSQIEAAYTTTRQYEKAMACEMGDFAEFMRIRMDLSELEKRDRRILKATIFPSEKARKKAFAALDKKISILRSREMRHPCKACPDFEQHIRWGHRWARQTRELERLEDRLEWRTQSVSRRFDKICDILHTLNYIEEVGESSSVDWDATGQEHELDTMNALHVNESDGQTTISATSATSYTLTARGELLRQLYSENDLLLAQCILDGIFSDISAEECAALVSGFVYEARRDAGSEPAHYPGGAQGTLATKVAQIKSEDTSLRFVCESFDYEPTAQLDFGLVEIMFNWVTDKPLSEVLRTSGIGSDSERHSRAALTAGDFVRACKRVCDVLQQLAHVARSREDTRLAEVASRAYDLVNHGIVALNPLD</sequence>
<evidence type="ECO:0000313" key="9">
    <source>
        <dbReference type="Proteomes" id="UP000243657"/>
    </source>
</evidence>
<dbReference type="InterPro" id="IPR011545">
    <property type="entry name" value="DEAD/DEAH_box_helicase_dom"/>
</dbReference>
<keyword evidence="3 8" id="KW-0347">Helicase</keyword>
<dbReference type="AlphaFoldDB" id="A0A261F5P7"/>
<dbReference type="SMART" id="SM01142">
    <property type="entry name" value="DSHCT"/>
    <property type="match status" value="1"/>
</dbReference>
<feature type="domain" description="Helicase ATP-binding" evidence="6">
    <location>
        <begin position="72"/>
        <end position="230"/>
    </location>
</feature>
<dbReference type="InterPro" id="IPR014001">
    <property type="entry name" value="Helicase_ATP-bd"/>
</dbReference>
<protein>
    <submittedName>
        <fullName evidence="8">DEAD/DEAH box helicase</fullName>
    </submittedName>
</protein>
<dbReference type="PANTHER" id="PTHR12131:SF1">
    <property type="entry name" value="ATP-DEPENDENT RNA HELICASE SUPV3L1, MITOCHONDRIAL-RELATED"/>
    <property type="match status" value="1"/>
</dbReference>
<dbReference type="Pfam" id="PF00271">
    <property type="entry name" value="Helicase_C"/>
    <property type="match status" value="1"/>
</dbReference>
<organism evidence="8 9">
    <name type="scientific">Alloscardovia macacae</name>
    <dbReference type="NCBI Taxonomy" id="1160091"/>
    <lineage>
        <taxon>Bacteria</taxon>
        <taxon>Bacillati</taxon>
        <taxon>Actinomycetota</taxon>
        <taxon>Actinomycetes</taxon>
        <taxon>Bifidobacteriales</taxon>
        <taxon>Bifidobacteriaceae</taxon>
        <taxon>Alloscardovia</taxon>
    </lineage>
</organism>
<keyword evidence="4" id="KW-0067">ATP-binding</keyword>
<feature type="compositionally biased region" description="Low complexity" evidence="5">
    <location>
        <begin position="9"/>
        <end position="27"/>
    </location>
</feature>
<accession>A0A261F5P7</accession>
<dbReference type="SUPFAM" id="SSF52540">
    <property type="entry name" value="P-loop containing nucleoside triphosphate hydrolases"/>
    <property type="match status" value="1"/>
</dbReference>
<dbReference type="Pfam" id="PF08148">
    <property type="entry name" value="DSHCT"/>
    <property type="match status" value="1"/>
</dbReference>
<feature type="compositionally biased region" description="Basic and acidic residues" evidence="5">
    <location>
        <begin position="302"/>
        <end position="311"/>
    </location>
</feature>
<dbReference type="RefSeq" id="WP_169712307.1">
    <property type="nucleotide sequence ID" value="NZ_MWWT01000005.1"/>
</dbReference>
<evidence type="ECO:0000256" key="5">
    <source>
        <dbReference type="SAM" id="MobiDB-lite"/>
    </source>
</evidence>
<dbReference type="InterPro" id="IPR027417">
    <property type="entry name" value="P-loop_NTPase"/>
</dbReference>
<dbReference type="SMART" id="SM00487">
    <property type="entry name" value="DEXDc"/>
    <property type="match status" value="1"/>
</dbReference>
<dbReference type="GO" id="GO:0016787">
    <property type="term" value="F:hydrolase activity"/>
    <property type="evidence" value="ECO:0007669"/>
    <property type="project" value="UniProtKB-KW"/>
</dbReference>
<evidence type="ECO:0000259" key="6">
    <source>
        <dbReference type="PROSITE" id="PS51192"/>
    </source>
</evidence>
<evidence type="ECO:0000256" key="2">
    <source>
        <dbReference type="ARBA" id="ARBA00022801"/>
    </source>
</evidence>
<comment type="caution">
    <text evidence="8">The sequence shown here is derived from an EMBL/GenBank/DDBJ whole genome shotgun (WGS) entry which is preliminary data.</text>
</comment>
<dbReference type="InterPro" id="IPR012961">
    <property type="entry name" value="Ski2/MTR4_C"/>
</dbReference>
<evidence type="ECO:0000313" key="8">
    <source>
        <dbReference type="EMBL" id="OZG54450.1"/>
    </source>
</evidence>
<evidence type="ECO:0000256" key="3">
    <source>
        <dbReference type="ARBA" id="ARBA00022806"/>
    </source>
</evidence>